<accession>A0A5J5J2R9</accession>
<dbReference type="RefSeq" id="WP_100345578.1">
    <property type="nucleotide sequence ID" value="NZ_VYSA01000001.1"/>
</dbReference>
<sequence length="59" mass="6186">MGETRTDHAAPGGLANDPLPPTFDVVAWTRQACEASGVPFAVEDPVVLGRLCALMEHPA</sequence>
<dbReference type="Proteomes" id="UP000325827">
    <property type="component" value="Unassembled WGS sequence"/>
</dbReference>
<evidence type="ECO:0000313" key="2">
    <source>
        <dbReference type="EMBL" id="KAA9110366.1"/>
    </source>
</evidence>
<proteinExistence type="predicted"/>
<comment type="caution">
    <text evidence="2">The sequence shown here is derived from an EMBL/GenBank/DDBJ whole genome shotgun (WGS) entry which is preliminary data.</text>
</comment>
<protein>
    <submittedName>
        <fullName evidence="2">Uncharacterized protein</fullName>
    </submittedName>
</protein>
<evidence type="ECO:0000313" key="3">
    <source>
        <dbReference type="Proteomes" id="UP000325827"/>
    </source>
</evidence>
<keyword evidence="3" id="KW-1185">Reference proteome</keyword>
<name>A0A5J5J2R9_9MICO</name>
<reference evidence="3" key="1">
    <citation type="submission" date="2019-09" db="EMBL/GenBank/DDBJ databases">
        <title>Mumia zhuanghuii sp. nov. isolated from the intestinal contents of plateau pika (Ochotona curzoniae) in the Qinghai-Tibet plateau of China.</title>
        <authorList>
            <person name="Tian Z."/>
        </authorList>
    </citation>
    <scope>NUCLEOTIDE SEQUENCE [LARGE SCALE GENOMIC DNA]</scope>
    <source>
        <strain evidence="3">JCM 30598</strain>
    </source>
</reference>
<gene>
    <name evidence="2" type="ORF">F6B43_01330</name>
</gene>
<feature type="region of interest" description="Disordered" evidence="1">
    <location>
        <begin position="1"/>
        <end position="20"/>
    </location>
</feature>
<dbReference type="AlphaFoldDB" id="A0A5J5J2R9"/>
<dbReference type="OrthoDB" id="5125588at2"/>
<dbReference type="EMBL" id="VYSA01000001">
    <property type="protein sequence ID" value="KAA9110366.1"/>
    <property type="molecule type" value="Genomic_DNA"/>
</dbReference>
<organism evidence="2 3">
    <name type="scientific">Microbacterium rhizomatis</name>
    <dbReference type="NCBI Taxonomy" id="1631477"/>
    <lineage>
        <taxon>Bacteria</taxon>
        <taxon>Bacillati</taxon>
        <taxon>Actinomycetota</taxon>
        <taxon>Actinomycetes</taxon>
        <taxon>Micrococcales</taxon>
        <taxon>Microbacteriaceae</taxon>
        <taxon>Microbacterium</taxon>
    </lineage>
</organism>
<evidence type="ECO:0000256" key="1">
    <source>
        <dbReference type="SAM" id="MobiDB-lite"/>
    </source>
</evidence>